<dbReference type="InterPro" id="IPR053737">
    <property type="entry name" value="Type_II_TA_Toxin"/>
</dbReference>
<dbReference type="EMBL" id="CP001001">
    <property type="protein sequence ID" value="ACB24740.1"/>
    <property type="molecule type" value="Genomic_DNA"/>
</dbReference>
<protein>
    <submittedName>
        <fullName evidence="2">Death-on-curing family protein</fullName>
    </submittedName>
</protein>
<evidence type="ECO:0000313" key="3">
    <source>
        <dbReference type="Proteomes" id="UP000006589"/>
    </source>
</evidence>
<accession>B1M324</accession>
<dbReference type="Gene3D" id="1.20.120.1870">
    <property type="entry name" value="Fic/DOC protein, Fido domain"/>
    <property type="match status" value="1"/>
</dbReference>
<dbReference type="AlphaFoldDB" id="B1M324"/>
<evidence type="ECO:0000313" key="2">
    <source>
        <dbReference type="EMBL" id="ACB24740.1"/>
    </source>
</evidence>
<dbReference type="InterPro" id="IPR036597">
    <property type="entry name" value="Fido-like_dom_sf"/>
</dbReference>
<dbReference type="Proteomes" id="UP000006589">
    <property type="component" value="Chromosome"/>
</dbReference>
<dbReference type="STRING" id="426355.Mrad2831_2756"/>
<dbReference type="Pfam" id="PF02661">
    <property type="entry name" value="Fic"/>
    <property type="match status" value="1"/>
</dbReference>
<proteinExistence type="predicted"/>
<dbReference type="eggNOG" id="COG3654">
    <property type="taxonomic scope" value="Bacteria"/>
</dbReference>
<name>B1M324_METRJ</name>
<dbReference type="KEGG" id="mrd:Mrad2831_2756"/>
<gene>
    <name evidence="2" type="ordered locus">Mrad2831_2756</name>
</gene>
<dbReference type="PROSITE" id="PS51459">
    <property type="entry name" value="FIDO"/>
    <property type="match status" value="1"/>
</dbReference>
<dbReference type="HOGENOM" id="CLU_089973_0_0_5"/>
<feature type="domain" description="Fido" evidence="1">
    <location>
        <begin position="38"/>
        <end position="179"/>
    </location>
</feature>
<evidence type="ECO:0000259" key="1">
    <source>
        <dbReference type="PROSITE" id="PS51459"/>
    </source>
</evidence>
<reference evidence="2 3" key="1">
    <citation type="submission" date="2008-03" db="EMBL/GenBank/DDBJ databases">
        <title>Complete sequence of chromosome of Methylobacterium radiotolerans JCM 2831.</title>
        <authorList>
            <consortium name="US DOE Joint Genome Institute"/>
            <person name="Copeland A."/>
            <person name="Lucas S."/>
            <person name="Lapidus A."/>
            <person name="Glavina del Rio T."/>
            <person name="Dalin E."/>
            <person name="Tice H."/>
            <person name="Bruce D."/>
            <person name="Goodwin L."/>
            <person name="Pitluck S."/>
            <person name="Kiss H."/>
            <person name="Brettin T."/>
            <person name="Detter J.C."/>
            <person name="Han C."/>
            <person name="Kuske C.R."/>
            <person name="Schmutz J."/>
            <person name="Larimer F."/>
            <person name="Land M."/>
            <person name="Hauser L."/>
            <person name="Kyrpides N."/>
            <person name="Mikhailova N."/>
            <person name="Marx C.J."/>
            <person name="Richardson P."/>
        </authorList>
    </citation>
    <scope>NUCLEOTIDE SEQUENCE [LARGE SCALE GENOMIC DNA]</scope>
    <source>
        <strain evidence="3">ATCC 27329 / DSM 1819 / JCM 2831 / NBRC 15690 / NCIMB 10815 / 0-1</strain>
    </source>
</reference>
<organism evidence="2 3">
    <name type="scientific">Methylobacterium radiotolerans (strain ATCC 27329 / DSM 1819 / JCM 2831 / NBRC 15690 / NCIMB 10815 / 0-1)</name>
    <dbReference type="NCBI Taxonomy" id="426355"/>
    <lineage>
        <taxon>Bacteria</taxon>
        <taxon>Pseudomonadati</taxon>
        <taxon>Pseudomonadota</taxon>
        <taxon>Alphaproteobacteria</taxon>
        <taxon>Hyphomicrobiales</taxon>
        <taxon>Methylobacteriaceae</taxon>
        <taxon>Methylobacterium</taxon>
    </lineage>
</organism>
<dbReference type="InterPro" id="IPR003812">
    <property type="entry name" value="Fido"/>
</dbReference>
<sequence length="287" mass="32639">MNSALYKTPAISPSLIDSYERDAKVLASYESPDVGELVEPMDVLRSHYVVVDFCLSEGIGEGVGGIGPRSFDLLISAVDRQFVSFGSQLKWSTPHEKISTLVYGLVKNHPFHDTNKRTALIVLLYAFYKFNTYVVAEKSEVEDALVYLAEDSLHLLDGYEDFENQEDAPIRFFAEYLRKNTRHIDKKQYLITYRELDRRLRSHGFAVVDPDRNYADIIDLKSGNRICKIGFPGWSRQMGKGDIRKVLDACELTPENGVDAQVFFFDADPVFAFASEYRAQISSLAYR</sequence>
<dbReference type="SUPFAM" id="SSF140931">
    <property type="entry name" value="Fic-like"/>
    <property type="match status" value="1"/>
</dbReference>